<feature type="domain" description="N-acetyltransferase" evidence="3">
    <location>
        <begin position="19"/>
        <end position="166"/>
    </location>
</feature>
<organism evidence="4 5">
    <name type="scientific">Conyzicola nivalis</name>
    <dbReference type="NCBI Taxonomy" id="1477021"/>
    <lineage>
        <taxon>Bacteria</taxon>
        <taxon>Bacillati</taxon>
        <taxon>Actinomycetota</taxon>
        <taxon>Actinomycetes</taxon>
        <taxon>Micrococcales</taxon>
        <taxon>Microbacteriaceae</taxon>
        <taxon>Conyzicola</taxon>
    </lineage>
</organism>
<dbReference type="InterPro" id="IPR050832">
    <property type="entry name" value="Bact_Acetyltransf"/>
</dbReference>
<keyword evidence="5" id="KW-1185">Reference proteome</keyword>
<name>A0ABV2QP81_9MICO</name>
<gene>
    <name evidence="4" type="ORF">ABIE21_002369</name>
</gene>
<dbReference type="PANTHER" id="PTHR43877:SF2">
    <property type="entry name" value="AMINOALKYLPHOSPHONATE N-ACETYLTRANSFERASE-RELATED"/>
    <property type="match status" value="1"/>
</dbReference>
<comment type="caution">
    <text evidence="4">The sequence shown here is derived from an EMBL/GenBank/DDBJ whole genome shotgun (WGS) entry which is preliminary data.</text>
</comment>
<keyword evidence="2" id="KW-0012">Acyltransferase</keyword>
<evidence type="ECO:0000256" key="2">
    <source>
        <dbReference type="ARBA" id="ARBA00023315"/>
    </source>
</evidence>
<evidence type="ECO:0000256" key="1">
    <source>
        <dbReference type="ARBA" id="ARBA00022679"/>
    </source>
</evidence>
<dbReference type="PANTHER" id="PTHR43877">
    <property type="entry name" value="AMINOALKYLPHOSPHONATE N-ACETYLTRANSFERASE-RELATED-RELATED"/>
    <property type="match status" value="1"/>
</dbReference>
<protein>
    <submittedName>
        <fullName evidence="4">GNAT superfamily N-acetyltransferase</fullName>
    </submittedName>
</protein>
<dbReference type="RefSeq" id="WP_354025013.1">
    <property type="nucleotide sequence ID" value="NZ_JBEPSJ010000002.1"/>
</dbReference>
<dbReference type="Pfam" id="PF00583">
    <property type="entry name" value="Acetyltransf_1"/>
    <property type="match status" value="1"/>
</dbReference>
<keyword evidence="1" id="KW-0808">Transferase</keyword>
<accession>A0ABV2QP81</accession>
<dbReference type="EMBL" id="JBEPSJ010000002">
    <property type="protein sequence ID" value="MET4582859.1"/>
    <property type="molecule type" value="Genomic_DNA"/>
</dbReference>
<dbReference type="Gene3D" id="3.40.630.30">
    <property type="match status" value="1"/>
</dbReference>
<dbReference type="PROSITE" id="PS51186">
    <property type="entry name" value="GNAT"/>
    <property type="match status" value="1"/>
</dbReference>
<dbReference type="SUPFAM" id="SSF55729">
    <property type="entry name" value="Acyl-CoA N-acyltransferases (Nat)"/>
    <property type="match status" value="1"/>
</dbReference>
<evidence type="ECO:0000259" key="3">
    <source>
        <dbReference type="PROSITE" id="PS51186"/>
    </source>
</evidence>
<reference evidence="4 5" key="1">
    <citation type="submission" date="2024-06" db="EMBL/GenBank/DDBJ databases">
        <title>Sorghum-associated microbial communities from plants grown in Nebraska, USA.</title>
        <authorList>
            <person name="Schachtman D."/>
        </authorList>
    </citation>
    <scope>NUCLEOTIDE SEQUENCE [LARGE SCALE GENOMIC DNA]</scope>
    <source>
        <strain evidence="4 5">2857</strain>
    </source>
</reference>
<evidence type="ECO:0000313" key="5">
    <source>
        <dbReference type="Proteomes" id="UP001549257"/>
    </source>
</evidence>
<evidence type="ECO:0000313" key="4">
    <source>
        <dbReference type="EMBL" id="MET4582859.1"/>
    </source>
</evidence>
<dbReference type="CDD" id="cd04301">
    <property type="entry name" value="NAT_SF"/>
    <property type="match status" value="1"/>
</dbReference>
<dbReference type="InterPro" id="IPR016181">
    <property type="entry name" value="Acyl_CoA_acyltransferase"/>
</dbReference>
<dbReference type="InterPro" id="IPR000182">
    <property type="entry name" value="GNAT_dom"/>
</dbReference>
<sequence>MPFSSFTFENVSWDDHRAARLRSVMDAEMSVRYANHTPEPEPAEVTARRTASLAVDPADVRAVVLVLDDDGTPIAHAALRELRGDWEVKRVIVSDAHRGRGIARALMNHLESLARAAGVSRLILQTGDRQPDAVAVYERVGYTPIPIYEPYVETIPNSLCFEKVLAA</sequence>
<proteinExistence type="predicted"/>
<dbReference type="Proteomes" id="UP001549257">
    <property type="component" value="Unassembled WGS sequence"/>
</dbReference>